<keyword evidence="1" id="KW-1133">Transmembrane helix</keyword>
<name>A0AAV4BKA2_9GAST</name>
<dbReference type="Proteomes" id="UP000735302">
    <property type="component" value="Unassembled WGS sequence"/>
</dbReference>
<dbReference type="EMBL" id="BLXT01005178">
    <property type="protein sequence ID" value="GFO20569.1"/>
    <property type="molecule type" value="Genomic_DNA"/>
</dbReference>
<keyword evidence="1" id="KW-0812">Transmembrane</keyword>
<accession>A0AAV4BKA2</accession>
<feature type="transmembrane region" description="Helical" evidence="1">
    <location>
        <begin position="20"/>
        <end position="53"/>
    </location>
</feature>
<evidence type="ECO:0000313" key="2">
    <source>
        <dbReference type="EMBL" id="GFO20569.1"/>
    </source>
</evidence>
<comment type="caution">
    <text evidence="2">The sequence shown here is derived from an EMBL/GenBank/DDBJ whole genome shotgun (WGS) entry which is preliminary data.</text>
</comment>
<protein>
    <submittedName>
        <fullName evidence="2">Uncharacterized protein</fullName>
    </submittedName>
</protein>
<gene>
    <name evidence="2" type="ORF">PoB_004707400</name>
</gene>
<reference evidence="2 3" key="1">
    <citation type="journal article" date="2021" name="Elife">
        <title>Chloroplast acquisition without the gene transfer in kleptoplastic sea slugs, Plakobranchus ocellatus.</title>
        <authorList>
            <person name="Maeda T."/>
            <person name="Takahashi S."/>
            <person name="Yoshida T."/>
            <person name="Shimamura S."/>
            <person name="Takaki Y."/>
            <person name="Nagai Y."/>
            <person name="Toyoda A."/>
            <person name="Suzuki Y."/>
            <person name="Arimoto A."/>
            <person name="Ishii H."/>
            <person name="Satoh N."/>
            <person name="Nishiyama T."/>
            <person name="Hasebe M."/>
            <person name="Maruyama T."/>
            <person name="Minagawa J."/>
            <person name="Obokata J."/>
            <person name="Shigenobu S."/>
        </authorList>
    </citation>
    <scope>NUCLEOTIDE SEQUENCE [LARGE SCALE GENOMIC DNA]</scope>
</reference>
<sequence>MAFSSWSPGRAVFTLDKSQVFLGTAVLYGVLAAAAVTGAGITAAAAAAVAATAGGHRTSPRRHACHTRHATGPKRFSYSPGNSPRYFTVAGSIPLSVPRPSRARKSEKSVISVLYMQRYTKQLRLVRPCTWNVSAMGTQSHRDILNIENIITYLAELGIKTKKSLWWLYGVFLTLHEIYCDFPSLLQLYQHRPDAAQKPEIIE</sequence>
<dbReference type="AlphaFoldDB" id="A0AAV4BKA2"/>
<proteinExistence type="predicted"/>
<evidence type="ECO:0000256" key="1">
    <source>
        <dbReference type="SAM" id="Phobius"/>
    </source>
</evidence>
<organism evidence="2 3">
    <name type="scientific">Plakobranchus ocellatus</name>
    <dbReference type="NCBI Taxonomy" id="259542"/>
    <lineage>
        <taxon>Eukaryota</taxon>
        <taxon>Metazoa</taxon>
        <taxon>Spiralia</taxon>
        <taxon>Lophotrochozoa</taxon>
        <taxon>Mollusca</taxon>
        <taxon>Gastropoda</taxon>
        <taxon>Heterobranchia</taxon>
        <taxon>Euthyneura</taxon>
        <taxon>Panpulmonata</taxon>
        <taxon>Sacoglossa</taxon>
        <taxon>Placobranchoidea</taxon>
        <taxon>Plakobranchidae</taxon>
        <taxon>Plakobranchus</taxon>
    </lineage>
</organism>
<keyword evidence="3" id="KW-1185">Reference proteome</keyword>
<keyword evidence="1" id="KW-0472">Membrane</keyword>
<evidence type="ECO:0000313" key="3">
    <source>
        <dbReference type="Proteomes" id="UP000735302"/>
    </source>
</evidence>